<dbReference type="RefSeq" id="WP_272163552.1">
    <property type="nucleotide sequence ID" value="NZ_CP116507.1"/>
</dbReference>
<accession>A0AAE9XJ29</accession>
<name>A0AAE9XJ29_9ENTE</name>
<dbReference type="AlphaFoldDB" id="A0AAE9XJ29"/>
<feature type="domain" description="G" evidence="1">
    <location>
        <begin position="40"/>
        <end position="147"/>
    </location>
</feature>
<dbReference type="SUPFAM" id="SSF52540">
    <property type="entry name" value="P-loop containing nucleoside triphosphate hydrolases"/>
    <property type="match status" value="1"/>
</dbReference>
<dbReference type="Gene3D" id="3.40.50.300">
    <property type="entry name" value="P-loop containing nucleotide triphosphate hydrolases"/>
    <property type="match status" value="1"/>
</dbReference>
<dbReference type="InterPro" id="IPR027417">
    <property type="entry name" value="P-loop_NTPase"/>
</dbReference>
<evidence type="ECO:0000259" key="1">
    <source>
        <dbReference type="Pfam" id="PF01926"/>
    </source>
</evidence>
<dbReference type="GO" id="GO:0005525">
    <property type="term" value="F:GTP binding"/>
    <property type="evidence" value="ECO:0007669"/>
    <property type="project" value="InterPro"/>
</dbReference>
<sequence length="386" mass="42398">MKQSFNPLWQLWLKNNAKKKDNDSEELFDLMKEAFNTVTILTAGKTGVGKSTLINTVFRESLAETGVGKPVTAHLNYYKKESVPIALYDTQGLELSNRTQKSAMKEIIAKVEELYHQEEQRVDLIWYCVHTQSKRLEALEEEFIASLSTYALVVVVMTHYYGTDEDETFKLYLEETLSNVQEVVPVLAKEVSLTSDIQLKAHSMPYLVSVSEKLLPVSQQQAFANGQKVSIAIKTKQAKRVADRYALTAAGVSTTPLPFADATALVSLQVVMLAHLTVIFGISVSKSLVLGVSSAGLGSQGARLIGKYLSSSLAKWVPGGNVTATVINSTIAQQVTLGLATTYTTVLTKVAEMEQAGQTVSEEELIRLTEEAFSKDSLESEQTDEN</sequence>
<dbReference type="EMBL" id="CP116507">
    <property type="protein sequence ID" value="WCG23201.1"/>
    <property type="molecule type" value="Genomic_DNA"/>
</dbReference>
<dbReference type="InterPro" id="IPR006073">
    <property type="entry name" value="GTP-bd"/>
</dbReference>
<evidence type="ECO:0000313" key="3">
    <source>
        <dbReference type="Proteomes" id="UP001179600"/>
    </source>
</evidence>
<organism evidence="2 3">
    <name type="scientific">Vagococcus lutrae</name>
    <dbReference type="NCBI Taxonomy" id="81947"/>
    <lineage>
        <taxon>Bacteria</taxon>
        <taxon>Bacillati</taxon>
        <taxon>Bacillota</taxon>
        <taxon>Bacilli</taxon>
        <taxon>Lactobacillales</taxon>
        <taxon>Enterococcaceae</taxon>
        <taxon>Vagococcus</taxon>
    </lineage>
</organism>
<evidence type="ECO:0000313" key="2">
    <source>
        <dbReference type="EMBL" id="WCG23201.1"/>
    </source>
</evidence>
<proteinExistence type="predicted"/>
<protein>
    <submittedName>
        <fullName evidence="2">50S ribosome-binding GTPase</fullName>
    </submittedName>
</protein>
<gene>
    <name evidence="2" type="ORF">PML95_02885</name>
</gene>
<dbReference type="Proteomes" id="UP001179600">
    <property type="component" value="Chromosome"/>
</dbReference>
<dbReference type="Pfam" id="PF01926">
    <property type="entry name" value="MMR_HSR1"/>
    <property type="match status" value="1"/>
</dbReference>
<reference evidence="2" key="1">
    <citation type="submission" date="2023-01" db="EMBL/GenBank/DDBJ databases">
        <title>Oxazolidinone resistance genes in florfenicol resistant enterococci from beef cattle and veal calves at slaughter.</title>
        <authorList>
            <person name="Biggel M."/>
        </authorList>
    </citation>
    <scope>NUCLEOTIDE SEQUENCE</scope>
    <source>
        <strain evidence="2">K204-1</strain>
    </source>
</reference>